<dbReference type="PROSITE" id="PS00028">
    <property type="entry name" value="ZINC_FINGER_C2H2_1"/>
    <property type="match status" value="1"/>
</dbReference>
<dbReference type="Gene3D" id="1.10.10.10">
    <property type="entry name" value="Winged helix-like DNA-binding domain superfamily/Winged helix DNA-binding domain"/>
    <property type="match status" value="1"/>
</dbReference>
<protein>
    <submittedName>
        <fullName evidence="13">Forkhead box P3</fullName>
    </submittedName>
</protein>
<keyword evidence="4" id="KW-0863">Zinc-finger</keyword>
<dbReference type="InterPro" id="IPR013087">
    <property type="entry name" value="Znf_C2H2_type"/>
</dbReference>
<dbReference type="InterPro" id="IPR036388">
    <property type="entry name" value="WH-like_DNA-bd_sf"/>
</dbReference>
<reference evidence="13" key="2">
    <citation type="submission" date="2025-09" db="UniProtKB">
        <authorList>
            <consortium name="Ensembl"/>
        </authorList>
    </citation>
    <scope>IDENTIFICATION</scope>
</reference>
<keyword evidence="9 10" id="KW-0539">Nucleus</keyword>
<dbReference type="InterPro" id="IPR030456">
    <property type="entry name" value="TF_fork_head_CS_2"/>
</dbReference>
<evidence type="ECO:0000259" key="12">
    <source>
        <dbReference type="PROSITE" id="PS50039"/>
    </source>
</evidence>
<dbReference type="PROSITE" id="PS50039">
    <property type="entry name" value="FORK_HEAD_3"/>
    <property type="match status" value="1"/>
</dbReference>
<dbReference type="InterPro" id="IPR036390">
    <property type="entry name" value="WH_DNA-bd_sf"/>
</dbReference>
<organism evidence="13 14">
    <name type="scientific">Leptobrachium leishanense</name>
    <name type="common">Leishan spiny toad</name>
    <dbReference type="NCBI Taxonomy" id="445787"/>
    <lineage>
        <taxon>Eukaryota</taxon>
        <taxon>Metazoa</taxon>
        <taxon>Chordata</taxon>
        <taxon>Craniata</taxon>
        <taxon>Vertebrata</taxon>
        <taxon>Euteleostomi</taxon>
        <taxon>Amphibia</taxon>
        <taxon>Batrachia</taxon>
        <taxon>Anura</taxon>
        <taxon>Pelobatoidea</taxon>
        <taxon>Megophryidae</taxon>
        <taxon>Leptobrachium</taxon>
    </lineage>
</organism>
<dbReference type="InterPro" id="IPR001766">
    <property type="entry name" value="Fork_head_dom"/>
</dbReference>
<name>A0A8C5MGE0_9ANUR</name>
<dbReference type="PANTHER" id="PTHR45796">
    <property type="entry name" value="FORKHEAD BOX P, ISOFORM C"/>
    <property type="match status" value="1"/>
</dbReference>
<dbReference type="OrthoDB" id="5830876at2759"/>
<evidence type="ECO:0000313" key="13">
    <source>
        <dbReference type="Ensembl" id="ENSLLEP00000014260.1"/>
    </source>
</evidence>
<evidence type="ECO:0000256" key="4">
    <source>
        <dbReference type="ARBA" id="ARBA00022771"/>
    </source>
</evidence>
<comment type="subcellular location">
    <subcellularLocation>
        <location evidence="1 10">Nucleus</location>
    </subcellularLocation>
</comment>
<feature type="region of interest" description="Disordered" evidence="11">
    <location>
        <begin position="152"/>
        <end position="175"/>
    </location>
</feature>
<keyword evidence="14" id="KW-1185">Reference proteome</keyword>
<sequence length="418" mass="48180">MPRPQILKDVLHPPEENDPQSDGKTKEQRNPWSHSRAVVFSPQQQPQNLNSMGTPPPMITSSSLRALLHDSKQAVVIHPLSRDSMSQSPVIRLSPATSSSIWNLQPTKLLPGMAKNKPQNLLTQGFDLARHGRVQEQTRFDKPGEVIYNKKSTASASQQHPPSQDAAHKRSSIEEQSKDSCELLYPLLYGGMCTFPGCEKSFADHHHFLRHLQSDHNLGDSSIMQFFIQAEVVHSLEEQLAVEKQRLHEMQKQMVDKLSSRSSQLPKQRERSLILHHPSVRAWPGMTASPPLEKEFPETILAVRRHLWEGSSINIFQDMTNCMEYYKVNCVRPPFTYASLIRWAILESPQKQLALNEIYHWFTRMFAFFRSNKITWKNAVRHNLSLHKCFVRVENIRGAVWMVDELEFQRKRGMRSSR</sequence>
<feature type="compositionally biased region" description="Polar residues" evidence="11">
    <location>
        <begin position="152"/>
        <end position="162"/>
    </location>
</feature>
<dbReference type="SMART" id="SM00339">
    <property type="entry name" value="FH"/>
    <property type="match status" value="1"/>
</dbReference>
<evidence type="ECO:0000256" key="10">
    <source>
        <dbReference type="PROSITE-ProRule" id="PRU00089"/>
    </source>
</evidence>
<dbReference type="GO" id="GO:0008270">
    <property type="term" value="F:zinc ion binding"/>
    <property type="evidence" value="ECO:0007669"/>
    <property type="project" value="UniProtKB-KW"/>
</dbReference>
<dbReference type="Pfam" id="PF00250">
    <property type="entry name" value="Forkhead"/>
    <property type="match status" value="1"/>
</dbReference>
<accession>A0A8C5MGE0</accession>
<proteinExistence type="predicted"/>
<feature type="compositionally biased region" description="Polar residues" evidence="11">
    <location>
        <begin position="41"/>
        <end position="61"/>
    </location>
</feature>
<dbReference type="CDD" id="cd20066">
    <property type="entry name" value="FH_FOXP3"/>
    <property type="match status" value="1"/>
</dbReference>
<evidence type="ECO:0000256" key="7">
    <source>
        <dbReference type="ARBA" id="ARBA00023125"/>
    </source>
</evidence>
<keyword evidence="6" id="KW-0805">Transcription regulation</keyword>
<keyword evidence="3" id="KW-0479">Metal-binding</keyword>
<dbReference type="Ensembl" id="ENSLLET00000014821.1">
    <property type="protein sequence ID" value="ENSLLEP00000014260.1"/>
    <property type="gene ID" value="ENSLLEG00000009066.1"/>
</dbReference>
<evidence type="ECO:0000256" key="2">
    <source>
        <dbReference type="ARBA" id="ARBA00022491"/>
    </source>
</evidence>
<evidence type="ECO:0000256" key="3">
    <source>
        <dbReference type="ARBA" id="ARBA00022723"/>
    </source>
</evidence>
<evidence type="ECO:0000256" key="6">
    <source>
        <dbReference type="ARBA" id="ARBA00023015"/>
    </source>
</evidence>
<dbReference type="SUPFAM" id="SSF46785">
    <property type="entry name" value="Winged helix' DNA-binding domain"/>
    <property type="match status" value="1"/>
</dbReference>
<dbReference type="PRINTS" id="PR00053">
    <property type="entry name" value="FORKHEAD"/>
</dbReference>
<dbReference type="AlphaFoldDB" id="A0A8C5MGE0"/>
<dbReference type="GO" id="GO:0001227">
    <property type="term" value="F:DNA-binding transcription repressor activity, RNA polymerase II-specific"/>
    <property type="evidence" value="ECO:0007669"/>
    <property type="project" value="TreeGrafter"/>
</dbReference>
<dbReference type="PROSITE" id="PS00658">
    <property type="entry name" value="FORK_HEAD_2"/>
    <property type="match status" value="1"/>
</dbReference>
<evidence type="ECO:0000256" key="11">
    <source>
        <dbReference type="SAM" id="MobiDB-lite"/>
    </source>
</evidence>
<feature type="compositionally biased region" description="Basic and acidic residues" evidence="11">
    <location>
        <begin position="166"/>
        <end position="175"/>
    </location>
</feature>
<dbReference type="PANTHER" id="PTHR45796:SF10">
    <property type="entry name" value="FORKHEAD BOX P3"/>
    <property type="match status" value="1"/>
</dbReference>
<feature type="DNA-binding region" description="Fork-head" evidence="10">
    <location>
        <begin position="332"/>
        <end position="418"/>
    </location>
</feature>
<keyword evidence="8" id="KW-0804">Transcription</keyword>
<feature type="compositionally biased region" description="Basic and acidic residues" evidence="11">
    <location>
        <begin position="9"/>
        <end position="29"/>
    </location>
</feature>
<gene>
    <name evidence="13" type="primary">FOXP3</name>
</gene>
<dbReference type="InterPro" id="IPR032354">
    <property type="entry name" value="FOXP-CC"/>
</dbReference>
<dbReference type="InterPro" id="IPR050998">
    <property type="entry name" value="FOXP"/>
</dbReference>
<evidence type="ECO:0000256" key="8">
    <source>
        <dbReference type="ARBA" id="ARBA00023163"/>
    </source>
</evidence>
<dbReference type="GeneTree" id="ENSGT00940000161807"/>
<evidence type="ECO:0000256" key="1">
    <source>
        <dbReference type="ARBA" id="ARBA00004123"/>
    </source>
</evidence>
<dbReference type="FunFam" id="1.10.10.10:FF:000010">
    <property type="entry name" value="Forkhead box P2 isoform B"/>
    <property type="match status" value="1"/>
</dbReference>
<evidence type="ECO:0000313" key="14">
    <source>
        <dbReference type="Proteomes" id="UP000694569"/>
    </source>
</evidence>
<dbReference type="Gene3D" id="1.20.5.340">
    <property type="match status" value="1"/>
</dbReference>
<keyword evidence="2" id="KW-0678">Repressor</keyword>
<feature type="region of interest" description="Disordered" evidence="11">
    <location>
        <begin position="1"/>
        <end position="61"/>
    </location>
</feature>
<dbReference type="InterPro" id="IPR047413">
    <property type="entry name" value="FH_FOXP3"/>
</dbReference>
<keyword evidence="5" id="KW-0862">Zinc</keyword>
<dbReference type="Proteomes" id="UP000694569">
    <property type="component" value="Unplaced"/>
</dbReference>
<dbReference type="Pfam" id="PF16159">
    <property type="entry name" value="FOXP-CC"/>
    <property type="match status" value="1"/>
</dbReference>
<evidence type="ECO:0000256" key="9">
    <source>
        <dbReference type="ARBA" id="ARBA00023242"/>
    </source>
</evidence>
<reference evidence="13" key="1">
    <citation type="submission" date="2025-08" db="UniProtKB">
        <authorList>
            <consortium name="Ensembl"/>
        </authorList>
    </citation>
    <scope>IDENTIFICATION</scope>
</reference>
<feature type="domain" description="Fork-head" evidence="12">
    <location>
        <begin position="332"/>
        <end position="418"/>
    </location>
</feature>
<dbReference type="GO" id="GO:0000978">
    <property type="term" value="F:RNA polymerase II cis-regulatory region sequence-specific DNA binding"/>
    <property type="evidence" value="ECO:0007669"/>
    <property type="project" value="TreeGrafter"/>
</dbReference>
<keyword evidence="7 10" id="KW-0238">DNA-binding</keyword>
<dbReference type="GO" id="GO:0005634">
    <property type="term" value="C:nucleus"/>
    <property type="evidence" value="ECO:0007669"/>
    <property type="project" value="UniProtKB-SubCell"/>
</dbReference>
<evidence type="ECO:0000256" key="5">
    <source>
        <dbReference type="ARBA" id="ARBA00022833"/>
    </source>
</evidence>